<dbReference type="PANTHER" id="PTHR10353">
    <property type="entry name" value="GLYCOSYL HYDROLASE"/>
    <property type="match status" value="1"/>
</dbReference>
<sequence>MRRSRVLGTILSALVLTLAGSTVVAASPSGSSSGSGSAPATVTSLGADFLWGVSMSGFQSEGHAPDSNWSRYANSGEATDSYGNSVDFYQRYADDIDLAAGLGVKVFRLSIEWARVQPRADTWNDNDFRFYDDVITKIRAAGMRPMLTLDHWVFPGWAADRGGWKSQGMVTDWLANMRRVVDRYAPYDPLWVTFNEPMGYIAQSIKIGDIGVLDALPMFDRLVQAHNTIYDYIHQRQPGAMVTSNVAQYPIIQNLTDILFVDRVRTKLDYIGLDFYYGASLQNPPTLALVGEELWKNAIEPEGIYYYLRTYTEKFPGLPLYIVENGLPTHHGQPRDDGYTRADHLRDTVYWLQRAKADGMNIIGYNYWSLTDNYEWGSYAPRFGLYTVDAKTDPTLTRRPTDAVPAFRALTAAAGVPADYRPTRNPALCSIILPIDSCLRPVAVPLTGPR</sequence>
<organism evidence="6 7">
    <name type="scientific">Nocardia huaxiensis</name>
    <dbReference type="NCBI Taxonomy" id="2755382"/>
    <lineage>
        <taxon>Bacteria</taxon>
        <taxon>Bacillati</taxon>
        <taxon>Actinomycetota</taxon>
        <taxon>Actinomycetes</taxon>
        <taxon>Mycobacteriales</taxon>
        <taxon>Nocardiaceae</taxon>
        <taxon>Nocardia</taxon>
    </lineage>
</organism>
<dbReference type="PANTHER" id="PTHR10353:SF36">
    <property type="entry name" value="LP05116P"/>
    <property type="match status" value="1"/>
</dbReference>
<comment type="similarity">
    <text evidence="1 4">Belongs to the glycosyl hydrolase 1 family.</text>
</comment>
<dbReference type="GO" id="GO:0008422">
    <property type="term" value="F:beta-glucosidase activity"/>
    <property type="evidence" value="ECO:0007669"/>
    <property type="project" value="TreeGrafter"/>
</dbReference>
<protein>
    <submittedName>
        <fullName evidence="6">Glycoside hydrolase family 1 protein</fullName>
    </submittedName>
</protein>
<dbReference type="KEGG" id="nhu:H0264_34470"/>
<dbReference type="AlphaFoldDB" id="A0A7D6Z1F4"/>
<keyword evidence="5" id="KW-0732">Signal</keyword>
<evidence type="ECO:0000256" key="4">
    <source>
        <dbReference type="RuleBase" id="RU003690"/>
    </source>
</evidence>
<proteinExistence type="inferred from homology"/>
<dbReference type="Pfam" id="PF00232">
    <property type="entry name" value="Glyco_hydro_1"/>
    <property type="match status" value="2"/>
</dbReference>
<keyword evidence="7" id="KW-1185">Reference proteome</keyword>
<feature type="signal peptide" evidence="5">
    <location>
        <begin position="1"/>
        <end position="26"/>
    </location>
</feature>
<reference evidence="6 7" key="1">
    <citation type="submission" date="2020-07" db="EMBL/GenBank/DDBJ databases">
        <authorList>
            <person name="Zhuang K."/>
            <person name="Ran Y."/>
        </authorList>
    </citation>
    <scope>NUCLEOTIDE SEQUENCE [LARGE SCALE GENOMIC DNA]</scope>
    <source>
        <strain evidence="6 7">WCH-YHL-001</strain>
    </source>
</reference>
<name>A0A7D6Z1F4_9NOCA</name>
<dbReference type="InterPro" id="IPR001360">
    <property type="entry name" value="Glyco_hydro_1"/>
</dbReference>
<feature type="chain" id="PRO_5038721833" evidence="5">
    <location>
        <begin position="27"/>
        <end position="450"/>
    </location>
</feature>
<evidence type="ECO:0000313" key="6">
    <source>
        <dbReference type="EMBL" id="QLY30206.1"/>
    </source>
</evidence>
<dbReference type="PRINTS" id="PR00131">
    <property type="entry name" value="GLHYDRLASE1"/>
</dbReference>
<evidence type="ECO:0000256" key="5">
    <source>
        <dbReference type="SAM" id="SignalP"/>
    </source>
</evidence>
<evidence type="ECO:0000313" key="7">
    <source>
        <dbReference type="Proteomes" id="UP000515512"/>
    </source>
</evidence>
<dbReference type="Gene3D" id="3.20.20.80">
    <property type="entry name" value="Glycosidases"/>
    <property type="match status" value="2"/>
</dbReference>
<keyword evidence="3" id="KW-0326">Glycosidase</keyword>
<dbReference type="InterPro" id="IPR017853">
    <property type="entry name" value="GH"/>
</dbReference>
<dbReference type="GO" id="GO:0005829">
    <property type="term" value="C:cytosol"/>
    <property type="evidence" value="ECO:0007669"/>
    <property type="project" value="TreeGrafter"/>
</dbReference>
<dbReference type="Proteomes" id="UP000515512">
    <property type="component" value="Chromosome"/>
</dbReference>
<evidence type="ECO:0000256" key="1">
    <source>
        <dbReference type="ARBA" id="ARBA00010838"/>
    </source>
</evidence>
<gene>
    <name evidence="6" type="ORF">H0264_34470</name>
</gene>
<dbReference type="SUPFAM" id="SSF51445">
    <property type="entry name" value="(Trans)glycosidases"/>
    <property type="match status" value="1"/>
</dbReference>
<evidence type="ECO:0000256" key="2">
    <source>
        <dbReference type="ARBA" id="ARBA00022801"/>
    </source>
</evidence>
<evidence type="ECO:0000256" key="3">
    <source>
        <dbReference type="ARBA" id="ARBA00023295"/>
    </source>
</evidence>
<dbReference type="EMBL" id="CP059399">
    <property type="protein sequence ID" value="QLY30206.1"/>
    <property type="molecule type" value="Genomic_DNA"/>
</dbReference>
<dbReference type="GO" id="GO:0016052">
    <property type="term" value="P:carbohydrate catabolic process"/>
    <property type="evidence" value="ECO:0007669"/>
    <property type="project" value="TreeGrafter"/>
</dbReference>
<accession>A0A7D6Z1F4</accession>
<keyword evidence="2 6" id="KW-0378">Hydrolase</keyword>
<dbReference type="RefSeq" id="WP_181581405.1">
    <property type="nucleotide sequence ID" value="NZ_CP059399.1"/>
</dbReference>